<proteinExistence type="predicted"/>
<evidence type="ECO:0000313" key="2">
    <source>
        <dbReference type="Proteomes" id="UP000631421"/>
    </source>
</evidence>
<dbReference type="Proteomes" id="UP000631421">
    <property type="component" value="Unassembled WGS sequence"/>
</dbReference>
<dbReference type="RefSeq" id="WP_190349372.1">
    <property type="nucleotide sequence ID" value="NZ_JACJPY010000005.1"/>
</dbReference>
<dbReference type="AlphaFoldDB" id="A0A926Z6R9"/>
<protein>
    <submittedName>
        <fullName evidence="1">Uncharacterized protein</fullName>
    </submittedName>
</protein>
<dbReference type="EMBL" id="JACJPY010000005">
    <property type="protein sequence ID" value="MBD2149029.1"/>
    <property type="molecule type" value="Genomic_DNA"/>
</dbReference>
<accession>A0A926Z6R9</accession>
<sequence>MIEVMLGRSLFFVKGRSLVYRIKGRSRVYGLKGRSLFGVGNRRSLVCGMRGRSLVERDEGAIAVWVGKV</sequence>
<keyword evidence="2" id="KW-1185">Reference proteome</keyword>
<gene>
    <name evidence="1" type="ORF">H6F44_02645</name>
</gene>
<reference evidence="1" key="1">
    <citation type="journal article" date="2015" name="ISME J.">
        <title>Draft Genome Sequence of Streptomyces incarnatus NRRL8089, which Produces the Nucleoside Antibiotic Sinefungin.</title>
        <authorList>
            <person name="Oshima K."/>
            <person name="Hattori M."/>
            <person name="Shimizu H."/>
            <person name="Fukuda K."/>
            <person name="Nemoto M."/>
            <person name="Inagaki K."/>
            <person name="Tamura T."/>
        </authorList>
    </citation>
    <scope>NUCLEOTIDE SEQUENCE</scope>
    <source>
        <strain evidence="1">FACHB-1277</strain>
    </source>
</reference>
<name>A0A926Z6R9_9CYAN</name>
<organism evidence="1 2">
    <name type="scientific">Pseudanabaena cinerea FACHB-1277</name>
    <dbReference type="NCBI Taxonomy" id="2949581"/>
    <lineage>
        <taxon>Bacteria</taxon>
        <taxon>Bacillati</taxon>
        <taxon>Cyanobacteriota</taxon>
        <taxon>Cyanophyceae</taxon>
        <taxon>Pseudanabaenales</taxon>
        <taxon>Pseudanabaenaceae</taxon>
        <taxon>Pseudanabaena</taxon>
        <taxon>Pseudanabaena cinerea</taxon>
    </lineage>
</organism>
<reference evidence="1" key="2">
    <citation type="submission" date="2020-08" db="EMBL/GenBank/DDBJ databases">
        <authorList>
            <person name="Chen M."/>
            <person name="Teng W."/>
            <person name="Zhao L."/>
            <person name="Hu C."/>
            <person name="Zhou Y."/>
            <person name="Han B."/>
            <person name="Song L."/>
            <person name="Shu W."/>
        </authorList>
    </citation>
    <scope>NUCLEOTIDE SEQUENCE</scope>
    <source>
        <strain evidence="1">FACHB-1277</strain>
    </source>
</reference>
<comment type="caution">
    <text evidence="1">The sequence shown here is derived from an EMBL/GenBank/DDBJ whole genome shotgun (WGS) entry which is preliminary data.</text>
</comment>
<evidence type="ECO:0000313" key="1">
    <source>
        <dbReference type="EMBL" id="MBD2149029.1"/>
    </source>
</evidence>